<dbReference type="PANTHER" id="PTHR11410">
    <property type="entry name" value="ATP SYNTHASE SUBUNIT A"/>
    <property type="match status" value="1"/>
</dbReference>
<keyword evidence="3 11" id="KW-0813">Transport</keyword>
<feature type="signal peptide" evidence="13">
    <location>
        <begin position="1"/>
        <end position="18"/>
    </location>
</feature>
<comment type="caution">
    <text evidence="14">The sequence shown here is derived from an EMBL/GenBank/DDBJ whole genome shotgun (WGS) entry which is preliminary data.</text>
</comment>
<evidence type="ECO:0000256" key="13">
    <source>
        <dbReference type="SAM" id="SignalP"/>
    </source>
</evidence>
<dbReference type="NCBIfam" id="TIGR01131">
    <property type="entry name" value="ATP_synt_6_or_A"/>
    <property type="match status" value="1"/>
</dbReference>
<dbReference type="HAMAP" id="MF_01393">
    <property type="entry name" value="ATP_synth_a_bact"/>
    <property type="match status" value="1"/>
</dbReference>
<feature type="chain" id="PRO_5014611549" description="ATP synthase subunit a" evidence="13">
    <location>
        <begin position="19"/>
        <end position="358"/>
    </location>
</feature>
<evidence type="ECO:0000256" key="4">
    <source>
        <dbReference type="ARBA" id="ARBA00022547"/>
    </source>
</evidence>
<evidence type="ECO:0000256" key="7">
    <source>
        <dbReference type="ARBA" id="ARBA00022989"/>
    </source>
</evidence>
<feature type="transmembrane region" description="Helical" evidence="11">
    <location>
        <begin position="205"/>
        <end position="224"/>
    </location>
</feature>
<feature type="transmembrane region" description="Helical" evidence="11">
    <location>
        <begin position="268"/>
        <end position="289"/>
    </location>
</feature>
<keyword evidence="15" id="KW-1185">Reference proteome</keyword>
<evidence type="ECO:0000256" key="9">
    <source>
        <dbReference type="ARBA" id="ARBA00023136"/>
    </source>
</evidence>
<feature type="transmembrane region" description="Helical" evidence="11">
    <location>
        <begin position="120"/>
        <end position="141"/>
    </location>
</feature>
<evidence type="ECO:0000256" key="12">
    <source>
        <dbReference type="RuleBase" id="RU000483"/>
    </source>
</evidence>
<evidence type="ECO:0000256" key="6">
    <source>
        <dbReference type="ARBA" id="ARBA00022781"/>
    </source>
</evidence>
<accession>A0A2M9ASJ0</accession>
<dbReference type="AlphaFoldDB" id="A0A2M9ASJ0"/>
<name>A0A2M9ASJ0_9BACT</name>
<keyword evidence="11" id="KW-1003">Cell membrane</keyword>
<dbReference type="PANTHER" id="PTHR11410:SF0">
    <property type="entry name" value="ATP SYNTHASE SUBUNIT A"/>
    <property type="match status" value="1"/>
</dbReference>
<proteinExistence type="inferred from homology"/>
<comment type="similarity">
    <text evidence="2 11 12">Belongs to the ATPase A chain family.</text>
</comment>
<dbReference type="Gene3D" id="1.20.120.220">
    <property type="entry name" value="ATP synthase, F0 complex, subunit A"/>
    <property type="match status" value="1"/>
</dbReference>
<feature type="transmembrane region" description="Helical" evidence="11">
    <location>
        <begin position="179"/>
        <end position="199"/>
    </location>
</feature>
<dbReference type="EMBL" id="PGFA01000004">
    <property type="protein sequence ID" value="PJJ48637.1"/>
    <property type="molecule type" value="Genomic_DNA"/>
</dbReference>
<evidence type="ECO:0000256" key="10">
    <source>
        <dbReference type="ARBA" id="ARBA00023310"/>
    </source>
</evidence>
<evidence type="ECO:0000313" key="14">
    <source>
        <dbReference type="EMBL" id="PJJ48637.1"/>
    </source>
</evidence>
<dbReference type="GO" id="GO:0005886">
    <property type="term" value="C:plasma membrane"/>
    <property type="evidence" value="ECO:0007669"/>
    <property type="project" value="UniProtKB-SubCell"/>
</dbReference>
<keyword evidence="6 11" id="KW-0375">Hydrogen ion transport</keyword>
<protein>
    <recommendedName>
        <fullName evidence="11 12">ATP synthase subunit a</fullName>
    </recommendedName>
    <alternativeName>
        <fullName evidence="11">ATP synthase F0 sector subunit a</fullName>
    </alternativeName>
    <alternativeName>
        <fullName evidence="11">F-ATPase subunit 6</fullName>
    </alternativeName>
</protein>
<evidence type="ECO:0000256" key="11">
    <source>
        <dbReference type="HAMAP-Rule" id="MF_01393"/>
    </source>
</evidence>
<dbReference type="Proteomes" id="UP000228535">
    <property type="component" value="Unassembled WGS sequence"/>
</dbReference>
<comment type="subcellular location">
    <subcellularLocation>
        <location evidence="11 12">Cell membrane</location>
        <topology evidence="11 12">Multi-pass membrane protein</topology>
    </subcellularLocation>
    <subcellularLocation>
        <location evidence="1">Membrane</location>
        <topology evidence="1">Multi-pass membrane protein</topology>
    </subcellularLocation>
</comment>
<keyword evidence="8 11" id="KW-0406">Ion transport</keyword>
<keyword evidence="7 11" id="KW-1133">Transmembrane helix</keyword>
<keyword evidence="13" id="KW-0732">Signal</keyword>
<dbReference type="GO" id="GO:0045259">
    <property type="term" value="C:proton-transporting ATP synthase complex"/>
    <property type="evidence" value="ECO:0007669"/>
    <property type="project" value="UniProtKB-KW"/>
</dbReference>
<evidence type="ECO:0000256" key="2">
    <source>
        <dbReference type="ARBA" id="ARBA00006810"/>
    </source>
</evidence>
<evidence type="ECO:0000256" key="5">
    <source>
        <dbReference type="ARBA" id="ARBA00022692"/>
    </source>
</evidence>
<keyword evidence="9 11" id="KW-0472">Membrane</keyword>
<sequence>MKRLLIALFCILSLPVFANEPVATQAEATDKEAFSPGEMILHHIGDAHEWHFATLGDEEHGTHFTIPLPVIAYQPAKGLSVFSSSNLAEGKVYNGLKLEHEHLVAEDGGKVYDFSITKNVASLILSGIILLLVFTAVARGYRKNHGGAPRGVQSFFEPIVVFIRDEVAKKSIGPKYERYMPYLLTIFFFIWFNNLLGLMPGAANLTGNIAVTMVLALMTLIITLASSNSNYWHHIFATPGVPKALLPIMIPVELIGVVVKPFSLMVRLFANITAGHIVILSFISLIFIFKSIFISPVTLAFGLFINVLELLVAILQAYIFTLLTAMYIGGAVEEHHDADYQMGGGDGADEAHAARAAH</sequence>
<keyword evidence="5 11" id="KW-0812">Transmembrane</keyword>
<dbReference type="InterPro" id="IPR035908">
    <property type="entry name" value="F0_ATP_A_sf"/>
</dbReference>
<feature type="transmembrane region" description="Helical" evidence="11">
    <location>
        <begin position="301"/>
        <end position="328"/>
    </location>
</feature>
<gene>
    <name evidence="11" type="primary">atpB</name>
    <name evidence="14" type="ORF">CLV45_4346</name>
</gene>
<dbReference type="InterPro" id="IPR000568">
    <property type="entry name" value="ATP_synth_F0_asu"/>
</dbReference>
<evidence type="ECO:0000256" key="3">
    <source>
        <dbReference type="ARBA" id="ARBA00022448"/>
    </source>
</evidence>
<dbReference type="Pfam" id="PF00119">
    <property type="entry name" value="ATP-synt_A"/>
    <property type="match status" value="1"/>
</dbReference>
<dbReference type="OrthoDB" id="9809130at2"/>
<evidence type="ECO:0000256" key="1">
    <source>
        <dbReference type="ARBA" id="ARBA00004141"/>
    </source>
</evidence>
<reference evidence="14 15" key="1">
    <citation type="submission" date="2017-11" db="EMBL/GenBank/DDBJ databases">
        <title>Genomic Encyclopedia of Archaeal and Bacterial Type Strains, Phase II (KMG-II): From Individual Species to Whole Genera.</title>
        <authorList>
            <person name="Goeker M."/>
        </authorList>
    </citation>
    <scope>NUCLEOTIDE SEQUENCE [LARGE SCALE GENOMIC DNA]</scope>
    <source>
        <strain evidence="14 15">DSM 11115</strain>
    </source>
</reference>
<dbReference type="GO" id="GO:0046933">
    <property type="term" value="F:proton-transporting ATP synthase activity, rotational mechanism"/>
    <property type="evidence" value="ECO:0007669"/>
    <property type="project" value="UniProtKB-UniRule"/>
</dbReference>
<dbReference type="SUPFAM" id="SSF81336">
    <property type="entry name" value="F1F0 ATP synthase subunit A"/>
    <property type="match status" value="1"/>
</dbReference>
<dbReference type="RefSeq" id="WP_100338569.1">
    <property type="nucleotide sequence ID" value="NZ_PGFA01000004.1"/>
</dbReference>
<keyword evidence="4 11" id="KW-0138">CF(0)</keyword>
<organism evidence="14 15">
    <name type="scientific">Hymenobacter chitinivorans DSM 11115</name>
    <dbReference type="NCBI Taxonomy" id="1121954"/>
    <lineage>
        <taxon>Bacteria</taxon>
        <taxon>Pseudomonadati</taxon>
        <taxon>Bacteroidota</taxon>
        <taxon>Cytophagia</taxon>
        <taxon>Cytophagales</taxon>
        <taxon>Hymenobacteraceae</taxon>
        <taxon>Hymenobacter</taxon>
    </lineage>
</organism>
<dbReference type="InterPro" id="IPR045083">
    <property type="entry name" value="ATP_synth_F0_asu_bact/mt"/>
</dbReference>
<feature type="transmembrane region" description="Helical" evidence="11">
    <location>
        <begin position="244"/>
        <end position="262"/>
    </location>
</feature>
<comment type="function">
    <text evidence="11 12">Key component of the proton channel; it plays a direct role in the translocation of protons across the membrane.</text>
</comment>
<dbReference type="PRINTS" id="PR00123">
    <property type="entry name" value="ATPASEA"/>
</dbReference>
<evidence type="ECO:0000256" key="8">
    <source>
        <dbReference type="ARBA" id="ARBA00023065"/>
    </source>
</evidence>
<dbReference type="CDD" id="cd00310">
    <property type="entry name" value="ATP-synt_Fo_a_6"/>
    <property type="match status" value="1"/>
</dbReference>
<evidence type="ECO:0000313" key="15">
    <source>
        <dbReference type="Proteomes" id="UP000228535"/>
    </source>
</evidence>
<keyword evidence="10 11" id="KW-0066">ATP synthesis</keyword>